<accession>A0AAD3CSG0</accession>
<sequence>MKSTTSLFLFSGLVLQLITAQDENIVSKVGALRSGAFKYFFDKSVEDACETVLLMNVGTAMSVKDYDTIATDIVKAQKVTVIIGDHNPRFPVKLFSNGFKKYYNEMIPSLQRIVPSCKDTKDPMILVGGHSASGKAVVEALPNLDSKPAGFVGLDPFPIKERKMKIDDSIAVLTWGLEKTTCRAKIQQTAKAAYNIASSDRRVFFRVDNMSQKIQHCVFTDGGCAVICGKGKSGVWVPSAVGKSIEVFIASIKKDSFVKEEFANAASGGNFDLFVGNDDPDGKVATA</sequence>
<reference evidence="2 3" key="1">
    <citation type="journal article" date="2021" name="Sci. Rep.">
        <title>The genome of the diatom Chaetoceros tenuissimus carries an ancient integrated fragment of an extant virus.</title>
        <authorList>
            <person name="Hongo Y."/>
            <person name="Kimura K."/>
            <person name="Takaki Y."/>
            <person name="Yoshida Y."/>
            <person name="Baba S."/>
            <person name="Kobayashi G."/>
            <person name="Nagasaki K."/>
            <person name="Hano T."/>
            <person name="Tomaru Y."/>
        </authorList>
    </citation>
    <scope>NUCLEOTIDE SEQUENCE [LARGE SCALE GENOMIC DNA]</scope>
    <source>
        <strain evidence="2 3">NIES-3715</strain>
    </source>
</reference>
<proteinExistence type="predicted"/>
<feature type="signal peptide" evidence="1">
    <location>
        <begin position="1"/>
        <end position="20"/>
    </location>
</feature>
<protein>
    <submittedName>
        <fullName evidence="2">Uncharacterized protein</fullName>
    </submittedName>
</protein>
<evidence type="ECO:0000313" key="2">
    <source>
        <dbReference type="EMBL" id="GFH50964.1"/>
    </source>
</evidence>
<comment type="caution">
    <text evidence="2">The sequence shown here is derived from an EMBL/GenBank/DDBJ whole genome shotgun (WGS) entry which is preliminary data.</text>
</comment>
<dbReference type="EMBL" id="BLLK01000045">
    <property type="protein sequence ID" value="GFH50964.1"/>
    <property type="molecule type" value="Genomic_DNA"/>
</dbReference>
<gene>
    <name evidence="2" type="ORF">CTEN210_07440</name>
</gene>
<dbReference type="Proteomes" id="UP001054902">
    <property type="component" value="Unassembled WGS sequence"/>
</dbReference>
<feature type="chain" id="PRO_5042094399" evidence="1">
    <location>
        <begin position="21"/>
        <end position="287"/>
    </location>
</feature>
<keyword evidence="1" id="KW-0732">Signal</keyword>
<dbReference type="AlphaFoldDB" id="A0AAD3CSG0"/>
<organism evidence="2 3">
    <name type="scientific">Chaetoceros tenuissimus</name>
    <dbReference type="NCBI Taxonomy" id="426638"/>
    <lineage>
        <taxon>Eukaryota</taxon>
        <taxon>Sar</taxon>
        <taxon>Stramenopiles</taxon>
        <taxon>Ochrophyta</taxon>
        <taxon>Bacillariophyta</taxon>
        <taxon>Coscinodiscophyceae</taxon>
        <taxon>Chaetocerotophycidae</taxon>
        <taxon>Chaetocerotales</taxon>
        <taxon>Chaetocerotaceae</taxon>
        <taxon>Chaetoceros</taxon>
    </lineage>
</organism>
<evidence type="ECO:0000313" key="3">
    <source>
        <dbReference type="Proteomes" id="UP001054902"/>
    </source>
</evidence>
<keyword evidence="3" id="KW-1185">Reference proteome</keyword>
<evidence type="ECO:0000256" key="1">
    <source>
        <dbReference type="SAM" id="SignalP"/>
    </source>
</evidence>
<name>A0AAD3CSG0_9STRA</name>